<dbReference type="Proteomes" id="UP000695022">
    <property type="component" value="Unplaced"/>
</dbReference>
<name>A0ABM1EVF9_PRICU</name>
<evidence type="ECO:0000313" key="2">
    <source>
        <dbReference type="Proteomes" id="UP000695022"/>
    </source>
</evidence>
<organism evidence="2 3">
    <name type="scientific">Priapulus caudatus</name>
    <name type="common">Priapulid worm</name>
    <dbReference type="NCBI Taxonomy" id="37621"/>
    <lineage>
        <taxon>Eukaryota</taxon>
        <taxon>Metazoa</taxon>
        <taxon>Ecdysozoa</taxon>
        <taxon>Scalidophora</taxon>
        <taxon>Priapulida</taxon>
        <taxon>Priapulimorpha</taxon>
        <taxon>Priapulimorphida</taxon>
        <taxon>Priapulidae</taxon>
        <taxon>Priapulus</taxon>
    </lineage>
</organism>
<dbReference type="PANTHER" id="PTHR46901">
    <property type="entry name" value="GH04942P"/>
    <property type="match status" value="1"/>
</dbReference>
<proteinExistence type="predicted"/>
<feature type="domain" description="DOMON" evidence="1">
    <location>
        <begin position="22"/>
        <end position="142"/>
    </location>
</feature>
<reference evidence="3" key="1">
    <citation type="submission" date="2025-08" db="UniProtKB">
        <authorList>
            <consortium name="RefSeq"/>
        </authorList>
    </citation>
    <scope>IDENTIFICATION</scope>
</reference>
<protein>
    <submittedName>
        <fullName evidence="3">Uncharacterized protein LOC106816139</fullName>
    </submittedName>
</protein>
<dbReference type="InterPro" id="IPR045266">
    <property type="entry name" value="DOH_DOMON"/>
</dbReference>
<dbReference type="SMART" id="SM00664">
    <property type="entry name" value="DoH"/>
    <property type="match status" value="1"/>
</dbReference>
<dbReference type="GeneID" id="106816139"/>
<dbReference type="InterPro" id="IPR005018">
    <property type="entry name" value="DOMON_domain"/>
</dbReference>
<gene>
    <name evidence="3" type="primary">LOC106816139</name>
</gene>
<dbReference type="CDD" id="cd09631">
    <property type="entry name" value="DOMON_DOH"/>
    <property type="match status" value="1"/>
</dbReference>
<dbReference type="RefSeq" id="XP_014676180.1">
    <property type="nucleotide sequence ID" value="XM_014820694.1"/>
</dbReference>
<evidence type="ECO:0000313" key="3">
    <source>
        <dbReference type="RefSeq" id="XP_014676180.1"/>
    </source>
</evidence>
<dbReference type="Pfam" id="PF03351">
    <property type="entry name" value="DOMON"/>
    <property type="match status" value="1"/>
</dbReference>
<keyword evidence="2" id="KW-1185">Reference proteome</keyword>
<dbReference type="PROSITE" id="PS50836">
    <property type="entry name" value="DOMON"/>
    <property type="match status" value="1"/>
</dbReference>
<dbReference type="PANTHER" id="PTHR46901:SF2">
    <property type="entry name" value="GH04942P"/>
    <property type="match status" value="1"/>
</dbReference>
<accession>A0ABM1EVF9</accession>
<sequence length="181" mass="20937">MGMWQMPAHCEFDSRTPSIPECRYRAMWAYNAQNDSIRFGVQAKNYGLDWTGIGFSRDRLMPDSDVVYGWVSPETGNVTLIDGHLDGYGPPRPDVRRDVTRVSGSLVNGITSLQFWRPRATGDRDDVQFTDDDCFYFLFPYDTNRYKPGVMRHRSTPMVSEQRICIRPCMMMMMMSCVCRV</sequence>
<evidence type="ECO:0000259" key="1">
    <source>
        <dbReference type="PROSITE" id="PS50836"/>
    </source>
</evidence>